<dbReference type="Proteomes" id="UP000008063">
    <property type="component" value="Unassembled WGS sequence"/>
</dbReference>
<protein>
    <submittedName>
        <fullName evidence="1">Uncharacterized protein</fullName>
    </submittedName>
</protein>
<dbReference type="HOGENOM" id="CLU_2832760_0_0_1"/>
<organism evidence="2">
    <name type="scientific">Serpula lacrymans var. lacrymans (strain S7.3)</name>
    <name type="common">Dry rot fungus</name>
    <dbReference type="NCBI Taxonomy" id="936435"/>
    <lineage>
        <taxon>Eukaryota</taxon>
        <taxon>Fungi</taxon>
        <taxon>Dikarya</taxon>
        <taxon>Basidiomycota</taxon>
        <taxon>Agaricomycotina</taxon>
        <taxon>Agaricomycetes</taxon>
        <taxon>Agaricomycetidae</taxon>
        <taxon>Boletales</taxon>
        <taxon>Coniophorineae</taxon>
        <taxon>Serpulaceae</taxon>
        <taxon>Serpula</taxon>
    </lineage>
</organism>
<dbReference type="AlphaFoldDB" id="F8Q1H3"/>
<evidence type="ECO:0000313" key="1">
    <source>
        <dbReference type="EMBL" id="EGN98152.1"/>
    </source>
</evidence>
<dbReference type="EMBL" id="GL945481">
    <property type="protein sequence ID" value="EGN98152.1"/>
    <property type="molecule type" value="Genomic_DNA"/>
</dbReference>
<reference evidence="2" key="1">
    <citation type="journal article" date="2011" name="Science">
        <title>The plant cell wall-decomposing machinery underlies the functional diversity of forest fungi.</title>
        <authorList>
            <person name="Eastwood D.C."/>
            <person name="Floudas D."/>
            <person name="Binder M."/>
            <person name="Majcherczyk A."/>
            <person name="Schneider P."/>
            <person name="Aerts A."/>
            <person name="Asiegbu F.O."/>
            <person name="Baker S.E."/>
            <person name="Barry K."/>
            <person name="Bendiksby M."/>
            <person name="Blumentritt M."/>
            <person name="Coutinho P.M."/>
            <person name="Cullen D."/>
            <person name="de Vries R.P."/>
            <person name="Gathman A."/>
            <person name="Goodell B."/>
            <person name="Henrissat B."/>
            <person name="Ihrmark K."/>
            <person name="Kauserud H."/>
            <person name="Kohler A."/>
            <person name="LaButti K."/>
            <person name="Lapidus A."/>
            <person name="Lavin J.L."/>
            <person name="Lee Y.-H."/>
            <person name="Lindquist E."/>
            <person name="Lilly W."/>
            <person name="Lucas S."/>
            <person name="Morin E."/>
            <person name="Murat C."/>
            <person name="Oguiza J.A."/>
            <person name="Park J."/>
            <person name="Pisabarro A.G."/>
            <person name="Riley R."/>
            <person name="Rosling A."/>
            <person name="Salamov A."/>
            <person name="Schmidt O."/>
            <person name="Schmutz J."/>
            <person name="Skrede I."/>
            <person name="Stenlid J."/>
            <person name="Wiebenga A."/>
            <person name="Xie X."/>
            <person name="Kuees U."/>
            <person name="Hibbett D.S."/>
            <person name="Hoffmeister D."/>
            <person name="Hoegberg N."/>
            <person name="Martin F."/>
            <person name="Grigoriev I.V."/>
            <person name="Watkinson S.C."/>
        </authorList>
    </citation>
    <scope>NUCLEOTIDE SEQUENCE [LARGE SCALE GENOMIC DNA]</scope>
    <source>
        <strain evidence="2">strain S7.3</strain>
    </source>
</reference>
<sequence length="66" mass="7295">MPLSLVSKDCIIALEKASSTIHLLSLALIQAGISTKSRTSPSLRTCSIIYDIRLKTRKAHWMIGRV</sequence>
<dbReference type="InParanoid" id="F8Q1H3"/>
<evidence type="ECO:0000313" key="2">
    <source>
        <dbReference type="Proteomes" id="UP000008063"/>
    </source>
</evidence>
<proteinExistence type="predicted"/>
<gene>
    <name evidence="1" type="ORF">SERLA73DRAFT_138449</name>
</gene>
<keyword evidence="2" id="KW-1185">Reference proteome</keyword>
<name>F8Q1H3_SERL3</name>
<accession>F8Q1H3</accession>